<feature type="transmembrane region" description="Helical" evidence="1">
    <location>
        <begin position="106"/>
        <end position="125"/>
    </location>
</feature>
<accession>A0A328TW86</accession>
<protein>
    <submittedName>
        <fullName evidence="2">Uncharacterized protein</fullName>
    </submittedName>
</protein>
<comment type="caution">
    <text evidence="2">The sequence shown here is derived from an EMBL/GenBank/DDBJ whole genome shotgun (WGS) entry which is preliminary data.</text>
</comment>
<keyword evidence="3" id="KW-1185">Reference proteome</keyword>
<dbReference type="OrthoDB" id="2841505at2"/>
<evidence type="ECO:0000313" key="3">
    <source>
        <dbReference type="Proteomes" id="UP000249260"/>
    </source>
</evidence>
<sequence length="191" mass="20621">MNEKQIIKWLGMICILAGVARIGMTPTSIIWGTDSPQELTFGLIACILMSVGTIVTYLVQSRETGVTGFITTLGIIIGNIVTTAMVWSQFAAGAGAPMPEGTLVNISRAIMMIGMMAGSLVFAFITFRAKVFPRWVPALLVLMILNIFLPIEDNKYFAAFWGLAYVGMGYCVWAGKLNRKPAAKSAESLSA</sequence>
<feature type="transmembrane region" description="Helical" evidence="1">
    <location>
        <begin position="157"/>
        <end position="175"/>
    </location>
</feature>
<evidence type="ECO:0000313" key="2">
    <source>
        <dbReference type="EMBL" id="RAP74768.1"/>
    </source>
</evidence>
<feature type="transmembrane region" description="Helical" evidence="1">
    <location>
        <begin position="132"/>
        <end position="151"/>
    </location>
</feature>
<name>A0A328TW86_9BACL</name>
<feature type="transmembrane region" description="Helical" evidence="1">
    <location>
        <begin position="66"/>
        <end position="86"/>
    </location>
</feature>
<reference evidence="2 3" key="1">
    <citation type="submission" date="2018-06" db="EMBL/GenBank/DDBJ databases">
        <title>Paenibacillus montanisoli sp. nov., isolated from mountain area soil.</title>
        <authorList>
            <person name="Wu M."/>
        </authorList>
    </citation>
    <scope>NUCLEOTIDE SEQUENCE [LARGE SCALE GENOMIC DNA]</scope>
    <source>
        <strain evidence="2 3">RA17</strain>
    </source>
</reference>
<dbReference type="RefSeq" id="WP_112884555.1">
    <property type="nucleotide sequence ID" value="NZ_QLUW01000004.1"/>
</dbReference>
<dbReference type="EMBL" id="QLUW01000004">
    <property type="protein sequence ID" value="RAP74768.1"/>
    <property type="molecule type" value="Genomic_DNA"/>
</dbReference>
<gene>
    <name evidence="2" type="ORF">DL346_22270</name>
</gene>
<keyword evidence="1" id="KW-1133">Transmembrane helix</keyword>
<dbReference type="AlphaFoldDB" id="A0A328TW86"/>
<organism evidence="2 3">
    <name type="scientific">Paenibacillus montanisoli</name>
    <dbReference type="NCBI Taxonomy" id="2081970"/>
    <lineage>
        <taxon>Bacteria</taxon>
        <taxon>Bacillati</taxon>
        <taxon>Bacillota</taxon>
        <taxon>Bacilli</taxon>
        <taxon>Bacillales</taxon>
        <taxon>Paenibacillaceae</taxon>
        <taxon>Paenibacillus</taxon>
    </lineage>
</organism>
<evidence type="ECO:0000256" key="1">
    <source>
        <dbReference type="SAM" id="Phobius"/>
    </source>
</evidence>
<feature type="transmembrane region" description="Helical" evidence="1">
    <location>
        <begin position="39"/>
        <end position="59"/>
    </location>
</feature>
<keyword evidence="1" id="KW-0472">Membrane</keyword>
<keyword evidence="1" id="KW-0812">Transmembrane</keyword>
<proteinExistence type="predicted"/>
<feature type="transmembrane region" description="Helical" evidence="1">
    <location>
        <begin position="9"/>
        <end position="33"/>
    </location>
</feature>
<dbReference type="Proteomes" id="UP000249260">
    <property type="component" value="Unassembled WGS sequence"/>
</dbReference>